<evidence type="ECO:0000313" key="4">
    <source>
        <dbReference type="Proteomes" id="UP001161390"/>
    </source>
</evidence>
<keyword evidence="1" id="KW-0812">Transmembrane</keyword>
<dbReference type="PANTHER" id="PTHR12126:SF11">
    <property type="entry name" value="NADH DEHYDROGENASE [UBIQUINONE] 1 ALPHA SUBCOMPLEX SUBUNIT 9, MITOCHONDRIAL"/>
    <property type="match status" value="1"/>
</dbReference>
<proteinExistence type="predicted"/>
<reference evidence="3" key="1">
    <citation type="journal article" date="2014" name="Int. J. Syst. Evol. Microbiol.">
        <title>Complete genome of a new Firmicutes species belonging to the dominant human colonic microbiota ('Ruminococcus bicirculans') reveals two chromosomes and a selective capacity to utilize plant glucans.</title>
        <authorList>
            <consortium name="NISC Comparative Sequencing Program"/>
            <person name="Wegmann U."/>
            <person name="Louis P."/>
            <person name="Goesmann A."/>
            <person name="Henrissat B."/>
            <person name="Duncan S.H."/>
            <person name="Flint H.J."/>
        </authorList>
    </citation>
    <scope>NUCLEOTIDE SEQUENCE</scope>
    <source>
        <strain evidence="3">NBRC 108216</strain>
    </source>
</reference>
<keyword evidence="1" id="KW-1133">Transmembrane helix</keyword>
<feature type="transmembrane region" description="Helical" evidence="1">
    <location>
        <begin position="313"/>
        <end position="335"/>
    </location>
</feature>
<dbReference type="InterPro" id="IPR016040">
    <property type="entry name" value="NAD(P)-bd_dom"/>
</dbReference>
<dbReference type="SUPFAM" id="SSF51735">
    <property type="entry name" value="NAD(P)-binding Rossmann-fold domains"/>
    <property type="match status" value="1"/>
</dbReference>
<comment type="caution">
    <text evidence="3">The sequence shown here is derived from an EMBL/GenBank/DDBJ whole genome shotgun (WGS) entry which is preliminary data.</text>
</comment>
<accession>A0ABQ5UZK9</accession>
<evidence type="ECO:0000256" key="1">
    <source>
        <dbReference type="SAM" id="Phobius"/>
    </source>
</evidence>
<feature type="transmembrane region" description="Helical" evidence="1">
    <location>
        <begin position="380"/>
        <end position="398"/>
    </location>
</feature>
<sequence>MRILVLGAYGLIGLPLSRRLLEDGHSIVGLGRSRSRGKALLPEADWIGADLSVLKEASDWLPHLEAVDVVVNASGVLQGGLNRRVSDTQHSAIVALIQACETVGVERFVQISATGASEGATTEFFRSKGRADKAIQESGLSWTILRPGLVLSPQSYGGTALIRMLAAFPWVQPIFMADAQVQTVHVADVAQAVALSVAGELDRHDIDLVETKSHDLLDVVLAFRQWLGFAPPRHAWHVPSWLGWMTVQLADLAGWLGWPSALRSTSLTVLADGVRGNAADGTALHGASLRSLQASLQSLPSTRQERIAARLSLVYPVMVATLSLFWIVSGVIGVIRHEVALDVLSEVVPEGLSRLAVFGGSLADIIVGTMIAFRPTVRMGCAVSFVLGGAYLVASAWLTPTLWADPLGPMVKVFPALTLALAVAAMSEAR</sequence>
<organism evidence="3 4">
    <name type="scientific">Algimonas porphyrae</name>
    <dbReference type="NCBI Taxonomy" id="1128113"/>
    <lineage>
        <taxon>Bacteria</taxon>
        <taxon>Pseudomonadati</taxon>
        <taxon>Pseudomonadota</taxon>
        <taxon>Alphaproteobacteria</taxon>
        <taxon>Maricaulales</taxon>
        <taxon>Robiginitomaculaceae</taxon>
        <taxon>Algimonas</taxon>
    </lineage>
</organism>
<gene>
    <name evidence="3" type="ORF">GCM10007854_16890</name>
</gene>
<dbReference type="Proteomes" id="UP001161390">
    <property type="component" value="Unassembled WGS sequence"/>
</dbReference>
<feature type="transmembrane region" description="Helical" evidence="1">
    <location>
        <begin position="355"/>
        <end position="373"/>
    </location>
</feature>
<keyword evidence="4" id="KW-1185">Reference proteome</keyword>
<protein>
    <recommendedName>
        <fullName evidence="2">NAD(P)-binding domain-containing protein</fullName>
    </recommendedName>
</protein>
<dbReference type="Pfam" id="PF13781">
    <property type="entry name" value="DoxX_3"/>
    <property type="match status" value="1"/>
</dbReference>
<feature type="domain" description="NAD(P)-binding" evidence="2">
    <location>
        <begin position="7"/>
        <end position="155"/>
    </location>
</feature>
<dbReference type="RefSeq" id="WP_284371549.1">
    <property type="nucleotide sequence ID" value="NZ_BSNJ01000003.1"/>
</dbReference>
<dbReference type="EMBL" id="BSNJ01000003">
    <property type="protein sequence ID" value="GLQ20734.1"/>
    <property type="molecule type" value="Genomic_DNA"/>
</dbReference>
<evidence type="ECO:0000313" key="3">
    <source>
        <dbReference type="EMBL" id="GLQ20734.1"/>
    </source>
</evidence>
<dbReference type="InterPro" id="IPR036291">
    <property type="entry name" value="NAD(P)-bd_dom_sf"/>
</dbReference>
<dbReference type="Pfam" id="PF13460">
    <property type="entry name" value="NAD_binding_10"/>
    <property type="match status" value="1"/>
</dbReference>
<name>A0ABQ5UZK9_9PROT</name>
<dbReference type="InterPro" id="IPR051207">
    <property type="entry name" value="ComplexI_NDUFA9_subunit"/>
</dbReference>
<evidence type="ECO:0000259" key="2">
    <source>
        <dbReference type="Pfam" id="PF13460"/>
    </source>
</evidence>
<keyword evidence="1" id="KW-0472">Membrane</keyword>
<dbReference type="Gene3D" id="3.40.50.720">
    <property type="entry name" value="NAD(P)-binding Rossmann-like Domain"/>
    <property type="match status" value="1"/>
</dbReference>
<dbReference type="PANTHER" id="PTHR12126">
    <property type="entry name" value="NADH-UBIQUINONE OXIDOREDUCTASE 39 KDA SUBUNIT-RELATED"/>
    <property type="match status" value="1"/>
</dbReference>
<reference evidence="3" key="2">
    <citation type="submission" date="2023-01" db="EMBL/GenBank/DDBJ databases">
        <title>Draft genome sequence of Algimonas porphyrae strain NBRC 108216.</title>
        <authorList>
            <person name="Sun Q."/>
            <person name="Mori K."/>
        </authorList>
    </citation>
    <scope>NUCLEOTIDE SEQUENCE</scope>
    <source>
        <strain evidence="3">NBRC 108216</strain>
    </source>
</reference>
<dbReference type="InterPro" id="IPR025695">
    <property type="entry name" value="DoxX-like"/>
</dbReference>